<dbReference type="AlphaFoldDB" id="A0A8H7CGU6"/>
<feature type="compositionally biased region" description="Polar residues" evidence="1">
    <location>
        <begin position="327"/>
        <end position="338"/>
    </location>
</feature>
<dbReference type="SUPFAM" id="SSF52540">
    <property type="entry name" value="P-loop containing nucleoside triphosphate hydrolases"/>
    <property type="match status" value="1"/>
</dbReference>
<dbReference type="GO" id="GO:0005525">
    <property type="term" value="F:GTP binding"/>
    <property type="evidence" value="ECO:0007669"/>
    <property type="project" value="InterPro"/>
</dbReference>
<dbReference type="PANTHER" id="PTHR11566:SF21">
    <property type="entry name" value="DYNAMIN RELATED PROTEIN 1, ISOFORM A"/>
    <property type="match status" value="1"/>
</dbReference>
<feature type="region of interest" description="Disordered" evidence="1">
    <location>
        <begin position="319"/>
        <end position="346"/>
    </location>
</feature>
<feature type="compositionally biased region" description="Basic and acidic residues" evidence="1">
    <location>
        <begin position="382"/>
        <end position="393"/>
    </location>
</feature>
<dbReference type="InterPro" id="IPR001401">
    <property type="entry name" value="Dynamin_GTPase"/>
</dbReference>
<organism evidence="3 4">
    <name type="scientific">Mycena venus</name>
    <dbReference type="NCBI Taxonomy" id="2733690"/>
    <lineage>
        <taxon>Eukaryota</taxon>
        <taxon>Fungi</taxon>
        <taxon>Dikarya</taxon>
        <taxon>Basidiomycota</taxon>
        <taxon>Agaricomycotina</taxon>
        <taxon>Agaricomycetes</taxon>
        <taxon>Agaricomycetidae</taxon>
        <taxon>Agaricales</taxon>
        <taxon>Marasmiineae</taxon>
        <taxon>Mycenaceae</taxon>
        <taxon>Mycena</taxon>
    </lineage>
</organism>
<dbReference type="InterPro" id="IPR027417">
    <property type="entry name" value="P-loop_NTPase"/>
</dbReference>
<dbReference type="EMBL" id="JACAZI010000022">
    <property type="protein sequence ID" value="KAF7337179.1"/>
    <property type="molecule type" value="Genomic_DNA"/>
</dbReference>
<dbReference type="GO" id="GO:0016020">
    <property type="term" value="C:membrane"/>
    <property type="evidence" value="ECO:0007669"/>
    <property type="project" value="TreeGrafter"/>
</dbReference>
<dbReference type="InterPro" id="IPR045063">
    <property type="entry name" value="Dynamin_N"/>
</dbReference>
<evidence type="ECO:0000256" key="1">
    <source>
        <dbReference type="SAM" id="MobiDB-lite"/>
    </source>
</evidence>
<name>A0A8H7CGU6_9AGAR</name>
<dbReference type="OrthoDB" id="5061070at2759"/>
<dbReference type="Gene3D" id="3.40.50.300">
    <property type="entry name" value="P-loop containing nucleotide triphosphate hydrolases"/>
    <property type="match status" value="1"/>
</dbReference>
<dbReference type="PRINTS" id="PR00195">
    <property type="entry name" value="DYNAMIN"/>
</dbReference>
<accession>A0A8H7CGU6</accession>
<reference evidence="3" key="1">
    <citation type="submission" date="2020-05" db="EMBL/GenBank/DDBJ databases">
        <title>Mycena genomes resolve the evolution of fungal bioluminescence.</title>
        <authorList>
            <person name="Tsai I.J."/>
        </authorList>
    </citation>
    <scope>NUCLEOTIDE SEQUENCE</scope>
    <source>
        <strain evidence="3">CCC161011</strain>
    </source>
</reference>
<dbReference type="GO" id="GO:0008017">
    <property type="term" value="F:microtubule binding"/>
    <property type="evidence" value="ECO:0007669"/>
    <property type="project" value="TreeGrafter"/>
</dbReference>
<evidence type="ECO:0000259" key="2">
    <source>
        <dbReference type="SMART" id="SM00053"/>
    </source>
</evidence>
<feature type="domain" description="Dynamin GTPase" evidence="2">
    <location>
        <begin position="12"/>
        <end position="307"/>
    </location>
</feature>
<gene>
    <name evidence="3" type="ORF">MVEN_02156000</name>
</gene>
<proteinExistence type="predicted"/>
<dbReference type="GO" id="GO:0000266">
    <property type="term" value="P:mitochondrial fission"/>
    <property type="evidence" value="ECO:0007669"/>
    <property type="project" value="TreeGrafter"/>
</dbReference>
<sequence length="421" mass="46660">MGSAGLSNPSLAHGRRRMLDLVNHLHNTGVQIDIDRPQIAVISSQSAGKSSLIESISGITLPRVAGTCTRCPTECRLSRSDAAWKCIVELRFITDKKGQSLGQPRNEAFGDPICNKAEPSRTFLEEDEDDTPRSVVFHQLYIAADQRARKSLTFHLWICPVRERILMLGESRSIYTTGLIASVSRGGNERDIAMVESLVTSYISKPSWLFCSPSPAKVKKSCRSCPAFCQWSASVADFGEPGRSYLTKKHDPEGKRTIGMSPPTSLTMNRIEFYISGRAHEALIEFPAAMKSWPRSSATSRKRSENNWYCVKQPSSQDLKQGITLGGTASSRNTTFSPSPRRGSSWDSMYQKYLRTSNLIDPPELDPPRPHFKRQVCPNPDRTGEHHTEDPRRLQPLPKPPSSDPVGGVIVPPSINLSGEL</sequence>
<comment type="caution">
    <text evidence="3">The sequence shown here is derived from an EMBL/GenBank/DDBJ whole genome shotgun (WGS) entry which is preliminary data.</text>
</comment>
<dbReference type="GO" id="GO:0005739">
    <property type="term" value="C:mitochondrion"/>
    <property type="evidence" value="ECO:0007669"/>
    <property type="project" value="TreeGrafter"/>
</dbReference>
<dbReference type="GO" id="GO:0003924">
    <property type="term" value="F:GTPase activity"/>
    <property type="evidence" value="ECO:0007669"/>
    <property type="project" value="InterPro"/>
</dbReference>
<dbReference type="GO" id="GO:0048312">
    <property type="term" value="P:intracellular distribution of mitochondria"/>
    <property type="evidence" value="ECO:0007669"/>
    <property type="project" value="TreeGrafter"/>
</dbReference>
<dbReference type="Pfam" id="PF00350">
    <property type="entry name" value="Dynamin_N"/>
    <property type="match status" value="1"/>
</dbReference>
<evidence type="ECO:0000313" key="4">
    <source>
        <dbReference type="Proteomes" id="UP000620124"/>
    </source>
</evidence>
<dbReference type="InterPro" id="IPR022812">
    <property type="entry name" value="Dynamin"/>
</dbReference>
<dbReference type="GO" id="GO:0005874">
    <property type="term" value="C:microtubule"/>
    <property type="evidence" value="ECO:0007669"/>
    <property type="project" value="TreeGrafter"/>
</dbReference>
<dbReference type="GO" id="GO:0006897">
    <property type="term" value="P:endocytosis"/>
    <property type="evidence" value="ECO:0007669"/>
    <property type="project" value="TreeGrafter"/>
</dbReference>
<dbReference type="Proteomes" id="UP000620124">
    <property type="component" value="Unassembled WGS sequence"/>
</dbReference>
<feature type="region of interest" description="Disordered" evidence="1">
    <location>
        <begin position="358"/>
        <end position="421"/>
    </location>
</feature>
<dbReference type="PANTHER" id="PTHR11566">
    <property type="entry name" value="DYNAMIN"/>
    <property type="match status" value="1"/>
</dbReference>
<keyword evidence="4" id="KW-1185">Reference proteome</keyword>
<dbReference type="GO" id="GO:0016559">
    <property type="term" value="P:peroxisome fission"/>
    <property type="evidence" value="ECO:0007669"/>
    <property type="project" value="TreeGrafter"/>
</dbReference>
<protein>
    <recommendedName>
        <fullName evidence="2">Dynamin GTPase domain-containing protein</fullName>
    </recommendedName>
</protein>
<dbReference type="SMART" id="SM00053">
    <property type="entry name" value="DYNc"/>
    <property type="match status" value="1"/>
</dbReference>
<evidence type="ECO:0000313" key="3">
    <source>
        <dbReference type="EMBL" id="KAF7337179.1"/>
    </source>
</evidence>